<dbReference type="InterPro" id="IPR001763">
    <property type="entry name" value="Rhodanese-like_dom"/>
</dbReference>
<gene>
    <name evidence="2" type="ORF">OEG84_09900</name>
</gene>
<name>A0ABT3Z8B1_9HYPH</name>
<dbReference type="SUPFAM" id="SSF52821">
    <property type="entry name" value="Rhodanese/Cell cycle control phosphatase"/>
    <property type="match status" value="1"/>
</dbReference>
<accession>A0ABT3Z8B1</accession>
<evidence type="ECO:0000313" key="2">
    <source>
        <dbReference type="EMBL" id="MCY0148014.1"/>
    </source>
</evidence>
<organism evidence="2 3">
    <name type="scientific">Hoeflea algicola</name>
    <dbReference type="NCBI Taxonomy" id="2983763"/>
    <lineage>
        <taxon>Bacteria</taxon>
        <taxon>Pseudomonadati</taxon>
        <taxon>Pseudomonadota</taxon>
        <taxon>Alphaproteobacteria</taxon>
        <taxon>Hyphomicrobiales</taxon>
        <taxon>Rhizobiaceae</taxon>
        <taxon>Hoeflea</taxon>
    </lineage>
</organism>
<feature type="domain" description="Rhodanese" evidence="1">
    <location>
        <begin position="52"/>
        <end position="107"/>
    </location>
</feature>
<evidence type="ECO:0000259" key="1">
    <source>
        <dbReference type="PROSITE" id="PS50206"/>
    </source>
</evidence>
<keyword evidence="3" id="KW-1185">Reference proteome</keyword>
<sequence>MSQIHGQSTLLSAELAAIAAELTIDGVRKPPARAISGLMIAGSVWRHPFGAERWANEFRGRVVAVYCVHGHEVSQAVCGVLKEQGVEAVVLTGGFEAWKDAGLVVEPVEATDA</sequence>
<dbReference type="Gene3D" id="3.40.250.10">
    <property type="entry name" value="Rhodanese-like domain"/>
    <property type="match status" value="1"/>
</dbReference>
<comment type="caution">
    <text evidence="2">The sequence shown here is derived from an EMBL/GenBank/DDBJ whole genome shotgun (WGS) entry which is preliminary data.</text>
</comment>
<dbReference type="RefSeq" id="WP_267653606.1">
    <property type="nucleotide sequence ID" value="NZ_JAOVZR010000001.1"/>
</dbReference>
<reference evidence="2" key="1">
    <citation type="submission" date="2022-10" db="EMBL/GenBank/DDBJ databases">
        <title>Hoeflea sp. G2-23, isolated from marine algae.</title>
        <authorList>
            <person name="Kristyanto S."/>
            <person name="Kim J.M."/>
            <person name="Jeon C.O."/>
        </authorList>
    </citation>
    <scope>NUCLEOTIDE SEQUENCE</scope>
    <source>
        <strain evidence="2">G2-23</strain>
    </source>
</reference>
<evidence type="ECO:0000313" key="3">
    <source>
        <dbReference type="Proteomes" id="UP001073227"/>
    </source>
</evidence>
<dbReference type="InterPro" id="IPR036873">
    <property type="entry name" value="Rhodanese-like_dom_sf"/>
</dbReference>
<dbReference type="Proteomes" id="UP001073227">
    <property type="component" value="Unassembled WGS sequence"/>
</dbReference>
<proteinExistence type="predicted"/>
<dbReference type="Pfam" id="PF00581">
    <property type="entry name" value="Rhodanese"/>
    <property type="match status" value="1"/>
</dbReference>
<dbReference type="PROSITE" id="PS50206">
    <property type="entry name" value="RHODANESE_3"/>
    <property type="match status" value="1"/>
</dbReference>
<protein>
    <recommendedName>
        <fullName evidence="1">Rhodanese domain-containing protein</fullName>
    </recommendedName>
</protein>
<dbReference type="EMBL" id="JAOVZR010000001">
    <property type="protein sequence ID" value="MCY0148014.1"/>
    <property type="molecule type" value="Genomic_DNA"/>
</dbReference>